<dbReference type="CDD" id="cd11350">
    <property type="entry name" value="AmyAc_4"/>
    <property type="match status" value="1"/>
</dbReference>
<dbReference type="Proteomes" id="UP001528920">
    <property type="component" value="Unassembled WGS sequence"/>
</dbReference>
<name>A0ABT5VVG6_9BACT</name>
<accession>A0ABT5VVG6</accession>
<dbReference type="InterPro" id="IPR006047">
    <property type="entry name" value="GH13_cat_dom"/>
</dbReference>
<dbReference type="SMART" id="SM00642">
    <property type="entry name" value="Aamy"/>
    <property type="match status" value="1"/>
</dbReference>
<dbReference type="EMBL" id="JAKJSC010000004">
    <property type="protein sequence ID" value="MDE5419410.1"/>
    <property type="molecule type" value="Genomic_DNA"/>
</dbReference>
<comment type="similarity">
    <text evidence="1">Belongs to the glycosyl hydrolase 13 family.</text>
</comment>
<dbReference type="InterPro" id="IPR017853">
    <property type="entry name" value="GH"/>
</dbReference>
<keyword evidence="4" id="KW-1185">Reference proteome</keyword>
<evidence type="ECO:0000259" key="2">
    <source>
        <dbReference type="SMART" id="SM00642"/>
    </source>
</evidence>
<dbReference type="NCBIfam" id="TIGR04183">
    <property type="entry name" value="Por_Secre_tail"/>
    <property type="match status" value="1"/>
</dbReference>
<dbReference type="RefSeq" id="WP_275110740.1">
    <property type="nucleotide sequence ID" value="NZ_JAKJSC010000004.1"/>
</dbReference>
<dbReference type="SUPFAM" id="SSF51445">
    <property type="entry name" value="(Trans)glycosidases"/>
    <property type="match status" value="1"/>
</dbReference>
<evidence type="ECO:0000313" key="3">
    <source>
        <dbReference type="EMBL" id="MDE5419410.1"/>
    </source>
</evidence>
<dbReference type="InterPro" id="IPR056284">
    <property type="entry name" value="AIR9-like_A9"/>
</dbReference>
<dbReference type="InterPro" id="IPR013783">
    <property type="entry name" value="Ig-like_fold"/>
</dbReference>
<dbReference type="Pfam" id="PF00128">
    <property type="entry name" value="Alpha-amylase"/>
    <property type="match status" value="1"/>
</dbReference>
<comment type="caution">
    <text evidence="3">The sequence shown here is derived from an EMBL/GenBank/DDBJ whole genome shotgun (WGS) entry which is preliminary data.</text>
</comment>
<evidence type="ECO:0000256" key="1">
    <source>
        <dbReference type="ARBA" id="ARBA00008061"/>
    </source>
</evidence>
<protein>
    <submittedName>
        <fullName evidence="3">T9SS type A sorting domain-containing protein</fullName>
    </submittedName>
</protein>
<reference evidence="3 4" key="1">
    <citation type="submission" date="2022-01" db="EMBL/GenBank/DDBJ databases">
        <title>Labilibaculum sp. nov, a marine bacterium isolated from Antarctica.</title>
        <authorList>
            <person name="Dai W."/>
        </authorList>
    </citation>
    <scope>NUCLEOTIDE SEQUENCE [LARGE SCALE GENOMIC DNA]</scope>
    <source>
        <strain evidence="3 4">DW002</strain>
    </source>
</reference>
<dbReference type="Gene3D" id="2.60.40.10">
    <property type="entry name" value="Immunoglobulins"/>
    <property type="match status" value="2"/>
</dbReference>
<dbReference type="InterPro" id="IPR014756">
    <property type="entry name" value="Ig_E-set"/>
</dbReference>
<feature type="domain" description="Glycosyl hydrolase family 13 catalytic" evidence="2">
    <location>
        <begin position="383"/>
        <end position="750"/>
    </location>
</feature>
<dbReference type="SUPFAM" id="SSF81296">
    <property type="entry name" value="E set domains"/>
    <property type="match status" value="1"/>
</dbReference>
<proteinExistence type="inferred from homology"/>
<organism evidence="3 4">
    <name type="scientific">Paralabilibaculum antarcticum</name>
    <dbReference type="NCBI Taxonomy" id="2912572"/>
    <lineage>
        <taxon>Bacteria</taxon>
        <taxon>Pseudomonadati</taxon>
        <taxon>Bacteroidota</taxon>
        <taxon>Bacteroidia</taxon>
        <taxon>Marinilabiliales</taxon>
        <taxon>Marinifilaceae</taxon>
        <taxon>Paralabilibaculum</taxon>
    </lineage>
</organism>
<sequence length="1031" mass="116386">MNKLYTYLLSFLFLIPTLSIGQIIVTDPSFPTEGNQVTITYDAALGTGGLKDYTGDVYAHTGVITDQSTSNSDWKYAPTWGDNNEKYKLTSLGDNKWSLSITPNILEYYGVTAGEKVQKLAFVFRSADTNIEGKGDGGTDIFVDLSEGGLNVEFARPAENSVFEKTASALITINSESSESLELFIDDVSMNSTTSTQLNFSYTPNAAGSHQLIAVASAGSEEVRDTVNILFREETPIETKPSGLVDGINYISNTSVSLQLYAPNKEYVFAIGDFNDWLLSNNYQMKKDGDYFWLTLDNLTPAKEYIFQYFIDGDIKIADPYADKLLDPWNDKYITNEVYPNLIAYPADKTSEFASVFQTAQTDFTWDDTDFTMPDHDNLVIYELLIRDFTADGDLKTVTDTLDYLQRLGVNAIELMPFNEFEGNDSWGYNPAFYFAPDKAYGTKNDYKTFINECHKRGIAVLMDMVLNHSFGQSPFFRMYEEGGKPSSDNPWYNREHNFENTDAHWGADFNHESLETQKLVDRINTYWIDEYHIDGYRFDFTKGFSNKVHSNDPDNSEYDPWGGNYDAERISILRRMATAIWNVKSDAVVIFEHLSENQEEKELAAYGIHLWGNANHNYNEATMGFNENGKSDLSWTSWKEREWIAPRLISYMESHDEERLMVKNLEFGNSSGDYNVKDLPTALSRIETAGAIFFATPGPKMIWQFGELGYDISIDENGRVGKKPILWEYQDVAERKKLFQIYSALIDLKKKEEAFKSDDFTLITNTALKRIEINHSDMDVRVIGNFDVVAGTITPNFSKTGDWYDYFSGETLTVSDKVMNISLDPGEYHIYTTKQLTTPNIISAPIASNISLSGIFSEDETLTASYDYSDVNDDLEGSSLYQWYRADATNGSNETAISGATSLSYTLGSNDRNKFIRFSVTPIAQSGDLLQGNKTYSPYSDEIAVSTGINDILNKELRLYPNPVHDILHLENLKQVEKIQLFNLSGKAILVLDSPNQSVELNCNGLTKGIYLLVFKLEDGSKLSKKIVKQ</sequence>
<dbReference type="PANTHER" id="PTHR43002">
    <property type="entry name" value="GLYCOGEN DEBRANCHING ENZYME"/>
    <property type="match status" value="1"/>
</dbReference>
<evidence type="ECO:0000313" key="4">
    <source>
        <dbReference type="Proteomes" id="UP001528920"/>
    </source>
</evidence>
<dbReference type="Gene3D" id="3.20.20.80">
    <property type="entry name" value="Glycosidases"/>
    <property type="match status" value="1"/>
</dbReference>
<dbReference type="Pfam" id="PF23197">
    <property type="entry name" value="IG_AIR9"/>
    <property type="match status" value="1"/>
</dbReference>
<dbReference type="InterPro" id="IPR026444">
    <property type="entry name" value="Secre_tail"/>
</dbReference>
<dbReference type="Pfam" id="PF18962">
    <property type="entry name" value="Por_Secre_tail"/>
    <property type="match status" value="1"/>
</dbReference>
<gene>
    <name evidence="3" type="ORF">L3049_15545</name>
</gene>
<dbReference type="Gene3D" id="2.60.40.2700">
    <property type="match status" value="1"/>
</dbReference>